<organism evidence="3 4">
    <name type="scientific">Hippocampus comes</name>
    <name type="common">Tiger tail seahorse</name>
    <dbReference type="NCBI Taxonomy" id="109280"/>
    <lineage>
        <taxon>Eukaryota</taxon>
        <taxon>Metazoa</taxon>
        <taxon>Chordata</taxon>
        <taxon>Craniata</taxon>
        <taxon>Vertebrata</taxon>
        <taxon>Euteleostomi</taxon>
        <taxon>Actinopterygii</taxon>
        <taxon>Neopterygii</taxon>
        <taxon>Teleostei</taxon>
        <taxon>Neoteleostei</taxon>
        <taxon>Acanthomorphata</taxon>
        <taxon>Syngnathiaria</taxon>
        <taxon>Syngnathiformes</taxon>
        <taxon>Syngnathoidei</taxon>
        <taxon>Syngnathidae</taxon>
        <taxon>Hippocampus</taxon>
    </lineage>
</organism>
<keyword evidence="1" id="KW-0175">Coiled coil</keyword>
<dbReference type="STRING" id="109280.ENSHCOP00000025830"/>
<feature type="coiled-coil region" evidence="1">
    <location>
        <begin position="32"/>
        <end position="102"/>
    </location>
</feature>
<evidence type="ECO:0008006" key="5">
    <source>
        <dbReference type="Google" id="ProtNLM"/>
    </source>
</evidence>
<dbReference type="InterPro" id="IPR026202">
    <property type="entry name" value="GOLGB1"/>
</dbReference>
<feature type="coiled-coil region" evidence="1">
    <location>
        <begin position="1978"/>
        <end position="2170"/>
    </location>
</feature>
<feature type="coiled-coil region" evidence="1">
    <location>
        <begin position="3862"/>
        <end position="3931"/>
    </location>
</feature>
<dbReference type="Gene3D" id="1.10.287.1490">
    <property type="match status" value="1"/>
</dbReference>
<dbReference type="PANTHER" id="PTHR18887:SF4">
    <property type="entry name" value="GOLGIN SUBFAMILY B MEMBER 1-LIKE"/>
    <property type="match status" value="1"/>
</dbReference>
<evidence type="ECO:0000313" key="4">
    <source>
        <dbReference type="Proteomes" id="UP000264820"/>
    </source>
</evidence>
<feature type="coiled-coil region" evidence="1">
    <location>
        <begin position="209"/>
        <end position="250"/>
    </location>
</feature>
<feature type="coiled-coil region" evidence="1">
    <location>
        <begin position="127"/>
        <end position="161"/>
    </location>
</feature>
<evidence type="ECO:0000256" key="1">
    <source>
        <dbReference type="SAM" id="Coils"/>
    </source>
</evidence>
<feature type="coiled-coil region" evidence="1">
    <location>
        <begin position="3806"/>
        <end position="3833"/>
    </location>
</feature>
<feature type="coiled-coil region" evidence="1">
    <location>
        <begin position="3979"/>
        <end position="4151"/>
    </location>
</feature>
<feature type="region of interest" description="Disordered" evidence="2">
    <location>
        <begin position="413"/>
        <end position="432"/>
    </location>
</feature>
<reference evidence="3" key="2">
    <citation type="submission" date="2025-09" db="UniProtKB">
        <authorList>
            <consortium name="Ensembl"/>
        </authorList>
    </citation>
    <scope>IDENTIFICATION</scope>
</reference>
<feature type="coiled-coil region" evidence="1">
    <location>
        <begin position="1049"/>
        <end position="1392"/>
    </location>
</feature>
<protein>
    <recommendedName>
        <fullName evidence="5">Golgin subfamily B member 1-like</fullName>
    </recommendedName>
</protein>
<dbReference type="GeneTree" id="ENSGT00730000111007"/>
<evidence type="ECO:0000256" key="2">
    <source>
        <dbReference type="SAM" id="MobiDB-lite"/>
    </source>
</evidence>
<feature type="coiled-coil region" evidence="1">
    <location>
        <begin position="833"/>
        <end position="1002"/>
    </location>
</feature>
<feature type="coiled-coil region" evidence="1">
    <location>
        <begin position="510"/>
        <end position="582"/>
    </location>
</feature>
<feature type="coiled-coil region" evidence="1">
    <location>
        <begin position="2217"/>
        <end position="2353"/>
    </location>
</feature>
<evidence type="ECO:0000313" key="3">
    <source>
        <dbReference type="Ensembl" id="ENSHCOP00000025830.1"/>
    </source>
</evidence>
<feature type="coiled-coil region" evidence="1">
    <location>
        <begin position="1614"/>
        <end position="1746"/>
    </location>
</feature>
<proteinExistence type="predicted"/>
<dbReference type="PANTHER" id="PTHR18887">
    <property type="entry name" value="GOLGI-ASSOCIATED PROTEIN GCP360-RELATED"/>
    <property type="match status" value="1"/>
</dbReference>
<dbReference type="Proteomes" id="UP000264820">
    <property type="component" value="Unplaced"/>
</dbReference>
<feature type="coiled-coil region" evidence="1">
    <location>
        <begin position="3129"/>
        <end position="3399"/>
    </location>
</feature>
<dbReference type="Ensembl" id="ENSHCOT00000027193.1">
    <property type="protein sequence ID" value="ENSHCOP00000025830.1"/>
    <property type="gene ID" value="ENSHCOG00000016307.1"/>
</dbReference>
<feature type="coiled-coil region" evidence="1">
    <location>
        <begin position="290"/>
        <end position="410"/>
    </location>
</feature>
<feature type="coiled-coil region" evidence="1">
    <location>
        <begin position="2380"/>
        <end position="2442"/>
    </location>
</feature>
<accession>A0A3Q2Z2E6</accession>
<feature type="coiled-coil region" evidence="1">
    <location>
        <begin position="1863"/>
        <end position="1890"/>
    </location>
</feature>
<dbReference type="GO" id="GO:0005794">
    <property type="term" value="C:Golgi apparatus"/>
    <property type="evidence" value="ECO:0007669"/>
    <property type="project" value="InterPro"/>
</dbReference>
<keyword evidence="4" id="KW-1185">Reference proteome</keyword>
<feature type="coiled-coil region" evidence="1">
    <location>
        <begin position="3452"/>
        <end position="3497"/>
    </location>
</feature>
<feature type="coiled-coil region" evidence="1">
    <location>
        <begin position="1516"/>
        <end position="1585"/>
    </location>
</feature>
<feature type="coiled-coil region" evidence="1">
    <location>
        <begin position="672"/>
        <end position="803"/>
    </location>
</feature>
<reference evidence="3" key="1">
    <citation type="submission" date="2025-08" db="UniProtKB">
        <authorList>
            <consortium name="Ensembl"/>
        </authorList>
    </citation>
    <scope>IDENTIFICATION</scope>
</reference>
<sequence length="4202" mass="483847">MKIFQQYLSVVSRNITCFVWQWGCLLSREVQADEMTDRLVQTQQLVTQLKELIREKDAVLCTKDEQLKMEKEACEAKLSKLRLQNKAKVTSLTTQLEELKKQMGGQNTPTHNKKVKIPYSPASRGKIVLLKKKVEELEQHLAQSEKEVEKKRKEVEAQRLRGEEMDVMLTEKDRKLAEKEAYIIHLQIAVAGDQPITPKRQKVVFHRKKIELQQLVQNLTKKVGEAEERYSLLQEQTDSLKELLDTEKEQYSQKESMYKQNIQTFKEIIIQKDNQLTEINQMHEQELFKLAAKSDASADLEQLLKALKQKLHEKEEVLIGKTQVIDVLQTEVDGRDQQIKELTERIRRLHVERESLESKMEAEKHVMRAQLRDLIDKQQVEIRQMTVKHQAQLNQTQQDLLGQIDDLRRNAVTPQSVNQEAPKTENVSDDSASVQRIAELEAQTKQKMDEASKSEAKFLKMKAWSKSRIRQLEEELKKNLNLNVDHLSHKNVFSHSVLILLSTDMLEAKLVVYEEQQRTLQADLEQFTKRATSQASESGSADDAHSQVLEWQEMVDEAVSARDQAKEEKAAMVLRISHMEEEREGKDLDDWFFPGCSDSALATRQQELEEELAQAQGLSQHRAKKLAGPAQRSVQEDFEFDGKAPFQDYHSTLESTTPMEGENMGGGVRTVVEELELERNQLQEQILSLEERCQGLEDRLQLQARIETLQNETEKLQTQLASVRSQQNREAEKHQLLVSSLNEQLKRLSDTQECLESSLIEKENTLAKTSEKLELINRLKESLSEKEIQYKQMSDKLLQTEQTVRVGNLLLLLFCLQSWACILRKLNLFQVQYRKQDIILDTLQSELDQTNEELDKLNTTHLEERAQLIHDLQSCEREIDSLKETLLEKDKVLNSNMLESTEQITFLKQELRLKEENIVQVENALTKAHREAAILRDSQTADQQALNSKMAELVDNLKDVEMELDKAKEENKSKVAEMDCLIKQAKEDKKSIQNLQSKTQKQIVSHHTQISEGEALITSLKEQLNLATQKQHESDALILQLKEINTNNEKNILNKEETYENELKTVKDEKNKLLSQVQKFNHDIELLSKELKDRAQSEDNVQQEMEKCKEIIASLENQLKANVEQAMDERQSYNAELQVRESENKKLRKELDDGIENISKMKDPETVATVSEMTSERDSLHAKLSTLESQHLQNNSMIHELEKNKEDLILQASDLKRLLEQSKLSNDEVVLLLREKEDAITQLQGQLQSSKTLSLLQEQGCSLKSGLLEKDTTLKEKQEECHRLRDEIISHKNSVSELQVELESLNSERSQLCKDLEERERMMENMAHQCQKHKDDFDGVKKTVKALKNEINEMEEKSKKLKSEADSSATELRTLKAEMQTIAEENQQLHTVVKSREKELDEKIQIVSNLDRQLKVTLEQNSSFSMTITSLTEENERLQKELAHNISLALEVKTETNLLKEENSKLEVQVTNDEKIINTLLNEKNELIGSVSNAKQVLQEKEMSNKECLLEKTNECSTLSETLSEREQRIQTLQEQVNDLKNQISQLNLSMAEKEDILFKTKSLLEAQQVQQLQLQDTISMLQEQGSVLKTGLMEKDTMFQQKSDECLFHQNEVKLQKDLVSQMQRKVESVRQECFEAKQQLEQKEHMLQDVTSDFENQKEELRKRSQCVIKLESQLLAVNNNLAEMQITIATLKDSVVTLTLENSRLKQENEQMKAEVIDFKDAIQALNDQNVRLKSELQKSFVELSKSQEALAHLKTAVHESKLQLKTARSEKDCLSLTVQGKDDSLKELKGRIFEQEEQLKQKDNETFSLRVQVTELGDSVCKLSDQVQTLTSESTTLKNILEQKEQSSLEDQRNVTLANETLNVNLKNKEKECEILKAQISHLEENSCKINSTLQMQTVETKNLKKALEERDCSLMEQSQSLEDLQRTADELLLFKTQFMESTELVSQLQSEMQMLSSDVSKHKMSAEEKQSALIDLQEKYAANLEDLQDLRKQLSQRTDEVLTLQTLSDERDTAKTAIEALREELSAIQRELEKTQNLNSQLSKEKDDAFASHQTSVYPMKVEIERLKAQHLQVVAQMNALTENLEQREMSLHAINNQYTAQAKHTSHLISEIQKLDLQNKKLHEEINLAKEEHQSSLTAVSNENARLIEDIRKHLAEKEELERRHHQICESQGELKVQLEQQTSSMSESIQQMVCDKESLQTKVSAQDEEISRLKGSIHKMEQILQDTEKEWLLVLDREKHDKTLLVEQLSKVEKEIASKDDKVNVLKQDLDSLQEKLAEAFSAISKGSDLLSAKEFEASTSRVQLEKVMALVKEKDNETENLQQTLKAAEWEVEQLAAKFSGAEAAVFAPSREDTSHLHQLIKQVEASHYSEIDALKNKLDSTRADLEKMQNSIDQENKSHLKKSQEISLLQEKIENLQSQLKSETQKVTEASLEHSSLHGELKTKDDQINSMTIQISHQKELLIGLSQQLKEKDASISQIMESALNDRVKLDGENAYLSKQLAMIKQDYHSSTRQSKEISLPLEERNSCSLSENETQTSEKLGLLQENTDLKCEIARISKDNDTIKKKLKASLLVRKDLLKKVEEFEKKYAGVNNDHDVSRLQEKLVEATTQAQSAAEVYEERISLLEKKCLDKERELHYHKMQTEKLAEQLESETKVLQSTVSEKESCLADMLQQLDEKSILIHQLQARAAEQEDSFERDKKSLMKNVEELQNKITGCTDQSKDAFSIDNADVLENKRTQMKQEKTMLENKTLAASLARQETLQKVEDNEKQSTKGFNELKDEYNALLEQHYQQTNEFTAIQLKYNQSLAELEQLQRTSLSNLDELKILRHLVQERDATVQYLKTSLAERERDCYPLSKLPKQLEIQDKALILKEESAEALASNLQTQSAIKEEKVLVEKSKEKFKGVEVLFKQEKQGQLKTNGEKCQDTMEENKTHLDQVLTLQSVLTEAQQLLCEKEDSFTKMLGKAQLDCTEKETDMVSLKKDNENALRIMNDLRTELGRLHAQLNQCHHVKELIYEEIAERSIKEEHVKEEELSSANRWAEDMKTAQKPQDAKSAMSEKDELIAALHLQLQQLSSDHEASIMKMKREIDHLHKSQDCDKVSDEDSHHKMTLLTKKLQAALVSRKELMKENASLKEQVGNLSANINTKEAECLALESSFSRLKQHNVDLEINMKCINTDKEKLRSEVDRICHENCCLADACESLKQTIENITQQKQAFSCQLESLKDSQTEELTKWKSRHSELKQDYETLLQAYENVGTEMDKMRQLLEGAKCDRQEALRKLHKSDTEMEILQGQAKQVEEEHERLKEKMQTFSEEKQHTIEGLQQANDSIKKELAEINEAHRMAICELTKTNQHCETEILQFKSALEACKDQIADMQVKNRELTEKLQASHSLEKQCMESSSYRKSMQHKLDETPSVNGSLTAQIESKEAEFSAQLESCHVLQKENKSLSERIEKLHNDHEMQLRRKDDAIHDLKDKMKLHNQETISLNEKVRILEDDKCLLQEELENVQESSDKVKNENEYLETVVLNSSKKIDALSESISVLQAQNLQLSSQLTISKEINDTLRQEKEDGHLKLVRDFENKLKAMQRGEEGSKNTNKELQELLKEKHQEINQLQQNCIKYQEHILHLESSLKASEFACENLKKDLNKCSDKTSVVEEQNKQVEANLIACKTHIQVATERIGKLQLERDHLKLSLEHVRSEEKTKLKESTVEKEFNSFKDNDVMLQKQIDDLKNLNDKESQKVTELTQQMNSQDLKMKFLKRALETNEAKLSALSSTPHGKDNQLTEQGSAMKRLLEGMRVSEKELNDLRSTKSRLESAISMYSVASAAHQRQILVLSASNVDLSETVERLTVQVNELGAQVKKVEQDQTSLEIQVADQEDEISRLHLHCNLTEKINADLDSQLLVLRAENDKAKAEFETQKGISLQMKTLLQSKDAEISSLLSCRDDHMLGYLQQLQTNCQSQEAAYEDRLRTLQYQRQKADKEFRELEATVRSLQISLNRSVQEKEQMSAKMEVVKKSFVSLQREKEQLMSEYRILEAKSHSELKSEEYSPDNEGGATKGLKHEIKKLLHQMDDLNSENAMLRAQLIRYREDLNQVLSLKDNQLKVLLKKQEDVIKNLEKQKTAAEKDHTEALSVLQNEIEVRKADLSTLRARLQPGCRTPHAALQFSHVRPRCVPPVLCNLIQPA</sequence>
<feature type="coiled-coil region" evidence="1">
    <location>
        <begin position="3600"/>
        <end position="3638"/>
    </location>
</feature>
<feature type="coiled-coil region" evidence="1">
    <location>
        <begin position="2584"/>
        <end position="2760"/>
    </location>
</feature>
<name>A0A3Q2Z2E6_HIPCM</name>